<accession>A0A4S4KZF5</accession>
<organism evidence="2 3">
    <name type="scientific">Phellinidium pouzarii</name>
    <dbReference type="NCBI Taxonomy" id="167371"/>
    <lineage>
        <taxon>Eukaryota</taxon>
        <taxon>Fungi</taxon>
        <taxon>Dikarya</taxon>
        <taxon>Basidiomycota</taxon>
        <taxon>Agaricomycotina</taxon>
        <taxon>Agaricomycetes</taxon>
        <taxon>Hymenochaetales</taxon>
        <taxon>Hymenochaetaceae</taxon>
        <taxon>Phellinidium</taxon>
    </lineage>
</organism>
<dbReference type="Proteomes" id="UP000308199">
    <property type="component" value="Unassembled WGS sequence"/>
</dbReference>
<proteinExistence type="predicted"/>
<dbReference type="AlphaFoldDB" id="A0A4S4KZF5"/>
<sequence length="102" mass="11359">MTGERDELITNPEGVPTFYQDRVVDKDPYAEPTTASDTLTGATSADVHDGYGHPGQGQTSAELHHDGQKGRKKQEVGVDQWGTQRPENMKAHVDERKRHFQS</sequence>
<evidence type="ECO:0000313" key="2">
    <source>
        <dbReference type="EMBL" id="THH04346.1"/>
    </source>
</evidence>
<dbReference type="OrthoDB" id="3260716at2759"/>
<protein>
    <submittedName>
        <fullName evidence="2">Uncharacterized protein</fullName>
    </submittedName>
</protein>
<keyword evidence="3" id="KW-1185">Reference proteome</keyword>
<comment type="caution">
    <text evidence="2">The sequence shown here is derived from an EMBL/GenBank/DDBJ whole genome shotgun (WGS) entry which is preliminary data.</text>
</comment>
<dbReference type="EMBL" id="SGPK01000352">
    <property type="protein sequence ID" value="THH04346.1"/>
    <property type="molecule type" value="Genomic_DNA"/>
</dbReference>
<gene>
    <name evidence="2" type="ORF">EW145_g5579</name>
</gene>
<evidence type="ECO:0000256" key="1">
    <source>
        <dbReference type="SAM" id="MobiDB-lite"/>
    </source>
</evidence>
<reference evidence="2 3" key="1">
    <citation type="submission" date="2019-02" db="EMBL/GenBank/DDBJ databases">
        <title>Genome sequencing of the rare red list fungi Phellinidium pouzarii.</title>
        <authorList>
            <person name="Buettner E."/>
            <person name="Kellner H."/>
        </authorList>
    </citation>
    <scope>NUCLEOTIDE SEQUENCE [LARGE SCALE GENOMIC DNA]</scope>
    <source>
        <strain evidence="2 3">DSM 108285</strain>
    </source>
</reference>
<feature type="compositionally biased region" description="Basic and acidic residues" evidence="1">
    <location>
        <begin position="87"/>
        <end position="102"/>
    </location>
</feature>
<feature type="region of interest" description="Disordered" evidence="1">
    <location>
        <begin position="1"/>
        <end position="102"/>
    </location>
</feature>
<feature type="compositionally biased region" description="Basic and acidic residues" evidence="1">
    <location>
        <begin position="62"/>
        <end position="76"/>
    </location>
</feature>
<feature type="compositionally biased region" description="Polar residues" evidence="1">
    <location>
        <begin position="33"/>
        <end position="43"/>
    </location>
</feature>
<name>A0A4S4KZF5_9AGAM</name>
<evidence type="ECO:0000313" key="3">
    <source>
        <dbReference type="Proteomes" id="UP000308199"/>
    </source>
</evidence>